<dbReference type="Gene3D" id="3.40.710.10">
    <property type="entry name" value="DD-peptidase/beta-lactamase superfamily"/>
    <property type="match status" value="1"/>
</dbReference>
<dbReference type="Pfam" id="PF00144">
    <property type="entry name" value="Beta-lactamase"/>
    <property type="match status" value="1"/>
</dbReference>
<accession>A0ABT5VZR4</accession>
<dbReference type="InterPro" id="IPR050789">
    <property type="entry name" value="Diverse_Enzym_Activities"/>
</dbReference>
<reference evidence="3 4" key="1">
    <citation type="submission" date="2022-01" db="EMBL/GenBank/DDBJ databases">
        <title>Labilibaculum sp. nov, a marine bacterium isolated from Antarctica.</title>
        <authorList>
            <person name="Dai W."/>
        </authorList>
    </citation>
    <scope>NUCLEOTIDE SEQUENCE [LARGE SCALE GENOMIC DNA]</scope>
    <source>
        <strain evidence="3 4">DW002</strain>
    </source>
</reference>
<evidence type="ECO:0000313" key="3">
    <source>
        <dbReference type="EMBL" id="MDE5420073.1"/>
    </source>
</evidence>
<dbReference type="Proteomes" id="UP001528920">
    <property type="component" value="Unassembled WGS sequence"/>
</dbReference>
<protein>
    <submittedName>
        <fullName evidence="3">Beta-lactamase family protein</fullName>
    </submittedName>
</protein>
<dbReference type="PANTHER" id="PTHR43283:SF7">
    <property type="entry name" value="BETA-LACTAMASE-RELATED DOMAIN-CONTAINING PROTEIN"/>
    <property type="match status" value="1"/>
</dbReference>
<proteinExistence type="predicted"/>
<gene>
    <name evidence="3" type="ORF">L3049_18945</name>
</gene>
<sequence length="366" mass="40869">MKAHLLILLVILFSACSHGNNNSDEEIIDEPELYFPSLSTSDWETKSLESLNWDESKLESLYDFLQESDTRAFLVLKDGKIVIEKYWGNTILNTGAFEQNSNWYWASAGKTLTSFLVGIAEQEGLLRINDKTSAYLGENWSDLSLEKENLILIKHQLTMTTGLDYTVSTPDCTDKDCLKYKEDAGSQWFYHNAPYTLLEHVVSSAAGMTYNAFTDETIEAEIGMNGIWRAAGDNNVYWSTARDAARFGLLLLNKGAWEDKPAMLDEDYLNAMIHSSQNLNPSYGYLTWLNGKSSIVLPGLAASFNVPLSEDAPEDLFAAMGKNGQFIDVVPSKGIVVIRMGHAPDNSLVPSVFHNDMWTKLNAVIN</sequence>
<dbReference type="SUPFAM" id="SSF56601">
    <property type="entry name" value="beta-lactamase/transpeptidase-like"/>
    <property type="match status" value="1"/>
</dbReference>
<keyword evidence="4" id="KW-1185">Reference proteome</keyword>
<name>A0ABT5VZR4_9BACT</name>
<dbReference type="PANTHER" id="PTHR43283">
    <property type="entry name" value="BETA-LACTAMASE-RELATED"/>
    <property type="match status" value="1"/>
</dbReference>
<feature type="signal peptide" evidence="1">
    <location>
        <begin position="1"/>
        <end position="19"/>
    </location>
</feature>
<feature type="chain" id="PRO_5047098547" evidence="1">
    <location>
        <begin position="20"/>
        <end position="366"/>
    </location>
</feature>
<dbReference type="InterPro" id="IPR001466">
    <property type="entry name" value="Beta-lactam-related"/>
</dbReference>
<dbReference type="EMBL" id="JAKJSC010000007">
    <property type="protein sequence ID" value="MDE5420073.1"/>
    <property type="molecule type" value="Genomic_DNA"/>
</dbReference>
<feature type="domain" description="Beta-lactamase-related" evidence="2">
    <location>
        <begin position="72"/>
        <end position="340"/>
    </location>
</feature>
<dbReference type="PROSITE" id="PS51257">
    <property type="entry name" value="PROKAR_LIPOPROTEIN"/>
    <property type="match status" value="1"/>
</dbReference>
<comment type="caution">
    <text evidence="3">The sequence shown here is derived from an EMBL/GenBank/DDBJ whole genome shotgun (WGS) entry which is preliminary data.</text>
</comment>
<organism evidence="3 4">
    <name type="scientific">Paralabilibaculum antarcticum</name>
    <dbReference type="NCBI Taxonomy" id="2912572"/>
    <lineage>
        <taxon>Bacteria</taxon>
        <taxon>Pseudomonadati</taxon>
        <taxon>Bacteroidota</taxon>
        <taxon>Bacteroidia</taxon>
        <taxon>Marinilabiliales</taxon>
        <taxon>Marinifilaceae</taxon>
        <taxon>Paralabilibaculum</taxon>
    </lineage>
</organism>
<dbReference type="InterPro" id="IPR012338">
    <property type="entry name" value="Beta-lactam/transpept-like"/>
</dbReference>
<dbReference type="RefSeq" id="WP_275111404.1">
    <property type="nucleotide sequence ID" value="NZ_JAKJSC010000007.1"/>
</dbReference>
<evidence type="ECO:0000313" key="4">
    <source>
        <dbReference type="Proteomes" id="UP001528920"/>
    </source>
</evidence>
<evidence type="ECO:0000259" key="2">
    <source>
        <dbReference type="Pfam" id="PF00144"/>
    </source>
</evidence>
<evidence type="ECO:0000256" key="1">
    <source>
        <dbReference type="SAM" id="SignalP"/>
    </source>
</evidence>
<keyword evidence="1" id="KW-0732">Signal</keyword>